<reference evidence="1 2" key="1">
    <citation type="journal article" date="2019" name="Sci. Rep.">
        <title>Orb-weaving spider Araneus ventricosus genome elucidates the spidroin gene catalogue.</title>
        <authorList>
            <person name="Kono N."/>
            <person name="Nakamura H."/>
            <person name="Ohtoshi R."/>
            <person name="Moran D.A.P."/>
            <person name="Shinohara A."/>
            <person name="Yoshida Y."/>
            <person name="Fujiwara M."/>
            <person name="Mori M."/>
            <person name="Tomita M."/>
            <person name="Arakawa K."/>
        </authorList>
    </citation>
    <scope>NUCLEOTIDE SEQUENCE [LARGE SCALE GENOMIC DNA]</scope>
</reference>
<dbReference type="AlphaFoldDB" id="A0A4Y2NQN1"/>
<gene>
    <name evidence="1" type="ORF">AVEN_106917_1</name>
</gene>
<organism evidence="1 2">
    <name type="scientific">Araneus ventricosus</name>
    <name type="common">Orbweaver spider</name>
    <name type="synonym">Epeira ventricosa</name>
    <dbReference type="NCBI Taxonomy" id="182803"/>
    <lineage>
        <taxon>Eukaryota</taxon>
        <taxon>Metazoa</taxon>
        <taxon>Ecdysozoa</taxon>
        <taxon>Arthropoda</taxon>
        <taxon>Chelicerata</taxon>
        <taxon>Arachnida</taxon>
        <taxon>Araneae</taxon>
        <taxon>Araneomorphae</taxon>
        <taxon>Entelegynae</taxon>
        <taxon>Araneoidea</taxon>
        <taxon>Araneidae</taxon>
        <taxon>Araneus</taxon>
    </lineage>
</organism>
<proteinExistence type="predicted"/>
<keyword evidence="2" id="KW-1185">Reference proteome</keyword>
<evidence type="ECO:0000313" key="1">
    <source>
        <dbReference type="EMBL" id="GBN40959.1"/>
    </source>
</evidence>
<dbReference type="Proteomes" id="UP000499080">
    <property type="component" value="Unassembled WGS sequence"/>
</dbReference>
<protein>
    <submittedName>
        <fullName evidence="1">Uncharacterized protein</fullName>
    </submittedName>
</protein>
<dbReference type="EMBL" id="BGPR01009580">
    <property type="protein sequence ID" value="GBN40959.1"/>
    <property type="molecule type" value="Genomic_DNA"/>
</dbReference>
<comment type="caution">
    <text evidence="1">The sequence shown here is derived from an EMBL/GenBank/DDBJ whole genome shotgun (WGS) entry which is preliminary data.</text>
</comment>
<evidence type="ECO:0000313" key="2">
    <source>
        <dbReference type="Proteomes" id="UP000499080"/>
    </source>
</evidence>
<name>A0A4Y2NQN1_ARAVE</name>
<accession>A0A4Y2NQN1</accession>
<dbReference type="OrthoDB" id="9884289at2759"/>
<sequence>MKSFLSLQKFQKDDTQAWAINCQQRNEPLFSLKIHSGARNSLSPASVEWGGLWRDRAHRINGSFAEDKWYLCLRGRHTGGNNASTTKPEFAIRGGHPWC</sequence>